<dbReference type="AlphaFoldDB" id="A0AB39N423"/>
<dbReference type="RefSeq" id="WP_369272297.1">
    <property type="nucleotide sequence ID" value="NZ_CP163432.1"/>
</dbReference>
<evidence type="ECO:0000313" key="1">
    <source>
        <dbReference type="EMBL" id="XDQ12108.1"/>
    </source>
</evidence>
<name>A0AB39N423_9ACTN</name>
<accession>A0AB39N423</accession>
<reference evidence="1" key="1">
    <citation type="submission" date="2024-07" db="EMBL/GenBank/DDBJ databases">
        <authorList>
            <person name="Yu S.T."/>
        </authorList>
    </citation>
    <scope>NUCLEOTIDE SEQUENCE</scope>
    <source>
        <strain evidence="1">R11</strain>
    </source>
</reference>
<dbReference type="EMBL" id="CP163432">
    <property type="protein sequence ID" value="XDQ12108.1"/>
    <property type="molecule type" value="Genomic_DNA"/>
</dbReference>
<gene>
    <name evidence="1" type="ORF">AB5J55_21885</name>
</gene>
<proteinExistence type="predicted"/>
<organism evidence="1">
    <name type="scientific">Streptomyces sp. R11</name>
    <dbReference type="NCBI Taxonomy" id="3238625"/>
    <lineage>
        <taxon>Bacteria</taxon>
        <taxon>Bacillati</taxon>
        <taxon>Actinomycetota</taxon>
        <taxon>Actinomycetes</taxon>
        <taxon>Kitasatosporales</taxon>
        <taxon>Streptomycetaceae</taxon>
        <taxon>Streptomyces</taxon>
    </lineage>
</organism>
<sequence>MGHRTVLLLRRRRGVRGRAFRNFVHDRVGPALQEAGARDLRAYTFLPWSGLVHPTPGVAHDTPVFRRYQGCVVVGAQSVPPWTRC</sequence>
<protein>
    <submittedName>
        <fullName evidence="1">Uncharacterized protein</fullName>
    </submittedName>
</protein>